<evidence type="ECO:0000256" key="1">
    <source>
        <dbReference type="ARBA" id="ARBA00004219"/>
    </source>
</evidence>
<keyword evidence="8" id="KW-1185">Reference proteome</keyword>
<evidence type="ECO:0000259" key="6">
    <source>
        <dbReference type="Pfam" id="PF04829"/>
    </source>
</evidence>
<dbReference type="InterPro" id="IPR006914">
    <property type="entry name" value="VENN_dom"/>
</dbReference>
<feature type="domain" description="VENN motif-containing" evidence="6">
    <location>
        <begin position="97"/>
        <end position="144"/>
    </location>
</feature>
<organism evidence="7 8">
    <name type="scientific">Moraxella cuniculi DSM 21768</name>
    <dbReference type="NCBI Taxonomy" id="1122245"/>
    <lineage>
        <taxon>Bacteria</taxon>
        <taxon>Pseudomonadati</taxon>
        <taxon>Pseudomonadota</taxon>
        <taxon>Gammaproteobacteria</taxon>
        <taxon>Moraxellales</taxon>
        <taxon>Moraxellaceae</taxon>
        <taxon>Moraxella</taxon>
    </lineage>
</organism>
<evidence type="ECO:0000256" key="2">
    <source>
        <dbReference type="ARBA" id="ARBA00022656"/>
    </source>
</evidence>
<evidence type="ECO:0000313" key="7">
    <source>
        <dbReference type="EMBL" id="SIR90644.1"/>
    </source>
</evidence>
<dbReference type="Proteomes" id="UP000187495">
    <property type="component" value="Unassembled WGS sequence"/>
</dbReference>
<dbReference type="GO" id="GO:0090729">
    <property type="term" value="F:toxin activity"/>
    <property type="evidence" value="ECO:0007669"/>
    <property type="project" value="UniProtKB-KW"/>
</dbReference>
<keyword evidence="2" id="KW-0800">Toxin</keyword>
<evidence type="ECO:0000256" key="3">
    <source>
        <dbReference type="ARBA" id="ARBA00022913"/>
    </source>
</evidence>
<keyword evidence="3" id="KW-1266">Target cell cytoplasm</keyword>
<proteinExistence type="predicted"/>
<name>A0A1N7ERG5_9GAMM</name>
<gene>
    <name evidence="7" type="ORF">SAMN02745664_1076</name>
</gene>
<reference evidence="8" key="1">
    <citation type="submission" date="2017-01" db="EMBL/GenBank/DDBJ databases">
        <authorList>
            <person name="Varghese N."/>
            <person name="Submissions S."/>
        </authorList>
    </citation>
    <scope>NUCLEOTIDE SEQUENCE [LARGE SCALE GENOMIC DNA]</scope>
    <source>
        <strain evidence="8">DSM 21768</strain>
    </source>
</reference>
<sequence length="347" mass="37818">MYAPNSNGILGDVTRALSPELAYKIGQYFKQNKTLNQLDNGNRPEEQSPQHLLAHAILGAATNYATGNNPITGALSGAGSEATAPALSKFLFGKDSKELTQDEKDIITNIITLATAFTTYTITDGDVAGSVSAAEVGRVGVENNDHDRLLPNGTSYHPGDRVRFSDEEALFIKDAIGFVVTPVGFLDAYHNAKTDEDKALAVATAFKIPIGKARTYVQKAKTKQNTQVGYEPDNDFLSSQASKKARDEKLIKDAENISTAKPDGRPPQVTAPRNIQEQILWSEVVKNPKTAGKPLNGMNNDPRFSKDAGFQKMEAKMRSNDGKTVVIHYQYNHKTNKAYDIKITSVE</sequence>
<evidence type="ECO:0000256" key="5">
    <source>
        <dbReference type="SAM" id="MobiDB-lite"/>
    </source>
</evidence>
<dbReference type="AlphaFoldDB" id="A0A1N7ERG5"/>
<comment type="subcellular location">
    <subcellularLocation>
        <location evidence="1">Target cell</location>
        <location evidence="1">Target cell cytoplasm</location>
    </subcellularLocation>
</comment>
<dbReference type="EMBL" id="FTNU01000007">
    <property type="protein sequence ID" value="SIR90644.1"/>
    <property type="molecule type" value="Genomic_DNA"/>
</dbReference>
<evidence type="ECO:0000256" key="4">
    <source>
        <dbReference type="ARBA" id="ARBA00023026"/>
    </source>
</evidence>
<feature type="region of interest" description="Disordered" evidence="5">
    <location>
        <begin position="222"/>
        <end position="245"/>
    </location>
</feature>
<keyword evidence="4" id="KW-0843">Virulence</keyword>
<accession>A0A1N7ERG5</accession>
<protein>
    <submittedName>
        <fullName evidence="7">Filamentous hemagglutinin</fullName>
    </submittedName>
</protein>
<evidence type="ECO:0000313" key="8">
    <source>
        <dbReference type="Proteomes" id="UP000187495"/>
    </source>
</evidence>
<dbReference type="RefSeq" id="WP_076555196.1">
    <property type="nucleotide sequence ID" value="NZ_FTNU01000007.1"/>
</dbReference>
<dbReference type="Pfam" id="PF04829">
    <property type="entry name" value="PT-VENN"/>
    <property type="match status" value="1"/>
</dbReference>